<evidence type="ECO:0000313" key="2">
    <source>
        <dbReference type="Proteomes" id="UP000243478"/>
    </source>
</evidence>
<organism evidence="1 2">
    <name type="scientific">Stenotrophomonas maltophilia</name>
    <name type="common">Pseudomonas maltophilia</name>
    <name type="synonym">Xanthomonas maltophilia</name>
    <dbReference type="NCBI Taxonomy" id="40324"/>
    <lineage>
        <taxon>Bacteria</taxon>
        <taxon>Pseudomonadati</taxon>
        <taxon>Pseudomonadota</taxon>
        <taxon>Gammaproteobacteria</taxon>
        <taxon>Lysobacterales</taxon>
        <taxon>Lysobacteraceae</taxon>
        <taxon>Stenotrophomonas</taxon>
        <taxon>Stenotrophomonas maltophilia group</taxon>
    </lineage>
</organism>
<reference evidence="1 2" key="1">
    <citation type="submission" date="2015-03" db="EMBL/GenBank/DDBJ databases">
        <title>Draft genome of Stenotrophomonas maltophila isolated from urine specimen.</title>
        <authorList>
            <person name="Murugan N."/>
            <person name="Malathi J."/>
            <person name="Umashankar V."/>
            <person name="Madhavan H."/>
        </authorList>
    </citation>
    <scope>NUCLEOTIDE SEQUENCE [LARGE SCALE GENOMIC DNA]</scope>
    <source>
        <strain evidence="1 2">JMNMN1</strain>
    </source>
</reference>
<dbReference type="GeneID" id="72419633"/>
<dbReference type="AlphaFoldDB" id="A0A0F5ZQ60"/>
<protein>
    <submittedName>
        <fullName evidence="1">Uncharacterized protein</fullName>
    </submittedName>
</protein>
<evidence type="ECO:0000313" key="1">
    <source>
        <dbReference type="EMBL" id="KKD57467.1"/>
    </source>
</evidence>
<dbReference type="PATRIC" id="fig|40324.63.peg.2682"/>
<proteinExistence type="predicted"/>
<dbReference type="Pfam" id="PF11284">
    <property type="entry name" value="DUF3085"/>
    <property type="match status" value="1"/>
</dbReference>
<sequence length="117" mass="12915">MSLRFKGSDLRPVLAEAVANQCRVVLAKDQGVYFLAEQGERRPDGRVKLLAYAVGCNPDTDPFDDWWELARAELGGDDFGEFFDPKEGVFARILHGTDDLMLSATTTHLSLEVVPSA</sequence>
<dbReference type="Proteomes" id="UP000243478">
    <property type="component" value="Unassembled WGS sequence"/>
</dbReference>
<dbReference type="EMBL" id="JZRZ01000013">
    <property type="protein sequence ID" value="KKD57467.1"/>
    <property type="molecule type" value="Genomic_DNA"/>
</dbReference>
<gene>
    <name evidence="1" type="ORF">VM57_07145</name>
</gene>
<dbReference type="RefSeq" id="WP_021264238.1">
    <property type="nucleotide sequence ID" value="NZ_CP031058.1"/>
</dbReference>
<name>A0A0F5ZQ60_STEMA</name>
<dbReference type="InterPro" id="IPR021436">
    <property type="entry name" value="DUF3085"/>
</dbReference>
<accession>A0A0F5ZQ60</accession>
<comment type="caution">
    <text evidence="1">The sequence shown here is derived from an EMBL/GenBank/DDBJ whole genome shotgun (WGS) entry which is preliminary data.</text>
</comment>